<feature type="domain" description="GFO/IDH/MocA-like oxidoreductase" evidence="5">
    <location>
        <begin position="134"/>
        <end position="253"/>
    </location>
</feature>
<name>A0ABQ2FB94_9MICO</name>
<evidence type="ECO:0000256" key="1">
    <source>
        <dbReference type="ARBA" id="ARBA00010928"/>
    </source>
</evidence>
<dbReference type="InterPro" id="IPR036291">
    <property type="entry name" value="NAD(P)-bd_dom_sf"/>
</dbReference>
<proteinExistence type="inferred from homology"/>
<protein>
    <submittedName>
        <fullName evidence="6">Oxidoreductase</fullName>
    </submittedName>
</protein>
<evidence type="ECO:0000259" key="4">
    <source>
        <dbReference type="Pfam" id="PF01408"/>
    </source>
</evidence>
<dbReference type="Pfam" id="PF22725">
    <property type="entry name" value="GFO_IDH_MocA_C3"/>
    <property type="match status" value="1"/>
</dbReference>
<dbReference type="PANTHER" id="PTHR43708">
    <property type="entry name" value="CONSERVED EXPRESSED OXIDOREDUCTASE (EUROFUNG)"/>
    <property type="match status" value="1"/>
</dbReference>
<dbReference type="PANTHER" id="PTHR43708:SF5">
    <property type="entry name" value="CONSERVED EXPRESSED OXIDOREDUCTASE (EUROFUNG)-RELATED"/>
    <property type="match status" value="1"/>
</dbReference>
<dbReference type="RefSeq" id="WP_022922285.1">
    <property type="nucleotide sequence ID" value="NZ_BMLB01000007.1"/>
</dbReference>
<dbReference type="SUPFAM" id="SSF51735">
    <property type="entry name" value="NAD(P)-binding Rossmann-fold domains"/>
    <property type="match status" value="1"/>
</dbReference>
<dbReference type="InterPro" id="IPR000683">
    <property type="entry name" value="Gfo/Idh/MocA-like_OxRdtase_N"/>
</dbReference>
<evidence type="ECO:0000256" key="2">
    <source>
        <dbReference type="ARBA" id="ARBA00023002"/>
    </source>
</evidence>
<dbReference type="Pfam" id="PF01408">
    <property type="entry name" value="GFO_IDH_MocA"/>
    <property type="match status" value="1"/>
</dbReference>
<organism evidence="6 7">
    <name type="scientific">Ornithinimicrobium pekingense</name>
    <dbReference type="NCBI Taxonomy" id="384677"/>
    <lineage>
        <taxon>Bacteria</taxon>
        <taxon>Bacillati</taxon>
        <taxon>Actinomycetota</taxon>
        <taxon>Actinomycetes</taxon>
        <taxon>Micrococcales</taxon>
        <taxon>Ornithinimicrobiaceae</taxon>
        <taxon>Ornithinimicrobium</taxon>
    </lineage>
</organism>
<accession>A0ABQ2FB94</accession>
<keyword evidence="7" id="KW-1185">Reference proteome</keyword>
<sequence>MPSPIRTAVVGYGLGGRTFHAPFLAADDAFTVDAVVTSDAGRAEEARADHPGVRVVPDLATLLQDAGSLDLVVVSTPPERHADQAAAVLEAGLHVVVDKPMTVTAAEGRALVDLAERVGRTVTPFQNRRWDGDFLTLRRLVEEGALGTVRRFESRFETWRASESKAWKAAGPATGAGVLYDLGSHVIDQALQLLGPATVLHAELLHQREGEGADDDVFVALQHDGGAVSHLWMSRVAAQLGPRFRVLGSEAGFTSCGLDPQEEQLRQGRAPGDPGFGHRQGDDVGVLGLTGEEVSVPMEAGDYAAFYRGVAASVRDGAPPVVDPLDSVAVVELIETLHRDFPVRRPQAAQAMRGRERSR</sequence>
<reference evidence="7" key="1">
    <citation type="journal article" date="2019" name="Int. J. Syst. Evol. Microbiol.">
        <title>The Global Catalogue of Microorganisms (GCM) 10K type strain sequencing project: providing services to taxonomists for standard genome sequencing and annotation.</title>
        <authorList>
            <consortium name="The Broad Institute Genomics Platform"/>
            <consortium name="The Broad Institute Genome Sequencing Center for Infectious Disease"/>
            <person name="Wu L."/>
            <person name="Ma J."/>
        </authorList>
    </citation>
    <scope>NUCLEOTIDE SEQUENCE [LARGE SCALE GENOMIC DNA]</scope>
    <source>
        <strain evidence="7">CGMCC 1.5362</strain>
    </source>
</reference>
<gene>
    <name evidence="6" type="ORF">GCM10011509_30260</name>
</gene>
<dbReference type="EMBL" id="BMLB01000007">
    <property type="protein sequence ID" value="GGK79678.1"/>
    <property type="molecule type" value="Genomic_DNA"/>
</dbReference>
<evidence type="ECO:0000256" key="3">
    <source>
        <dbReference type="ARBA" id="ARBA00023027"/>
    </source>
</evidence>
<evidence type="ECO:0000313" key="6">
    <source>
        <dbReference type="EMBL" id="GGK79678.1"/>
    </source>
</evidence>
<comment type="caution">
    <text evidence="6">The sequence shown here is derived from an EMBL/GenBank/DDBJ whole genome shotgun (WGS) entry which is preliminary data.</text>
</comment>
<evidence type="ECO:0000259" key="5">
    <source>
        <dbReference type="Pfam" id="PF22725"/>
    </source>
</evidence>
<dbReference type="Proteomes" id="UP000662111">
    <property type="component" value="Unassembled WGS sequence"/>
</dbReference>
<keyword evidence="2" id="KW-0560">Oxidoreductase</keyword>
<dbReference type="Gene3D" id="3.30.360.10">
    <property type="entry name" value="Dihydrodipicolinate Reductase, domain 2"/>
    <property type="match status" value="1"/>
</dbReference>
<evidence type="ECO:0000313" key="7">
    <source>
        <dbReference type="Proteomes" id="UP000662111"/>
    </source>
</evidence>
<dbReference type="Gene3D" id="3.40.50.720">
    <property type="entry name" value="NAD(P)-binding Rossmann-like Domain"/>
    <property type="match status" value="1"/>
</dbReference>
<dbReference type="InterPro" id="IPR051317">
    <property type="entry name" value="Gfo/Idh/MocA_oxidoreduct"/>
</dbReference>
<feature type="domain" description="Gfo/Idh/MocA-like oxidoreductase N-terminal" evidence="4">
    <location>
        <begin position="5"/>
        <end position="123"/>
    </location>
</feature>
<dbReference type="InterPro" id="IPR055170">
    <property type="entry name" value="GFO_IDH_MocA-like_dom"/>
</dbReference>
<comment type="similarity">
    <text evidence="1">Belongs to the Gfo/Idh/MocA family.</text>
</comment>
<keyword evidence="3" id="KW-0520">NAD</keyword>
<dbReference type="SUPFAM" id="SSF55347">
    <property type="entry name" value="Glyceraldehyde-3-phosphate dehydrogenase-like, C-terminal domain"/>
    <property type="match status" value="1"/>
</dbReference>